<evidence type="ECO:0000313" key="4">
    <source>
        <dbReference type="Proteomes" id="UP000235786"/>
    </source>
</evidence>
<name>A0A2J6QXJ6_HYAVF</name>
<dbReference type="STRING" id="1149755.A0A2J6QXJ6"/>
<dbReference type="EMBL" id="KZ613964">
    <property type="protein sequence ID" value="PMD30969.1"/>
    <property type="molecule type" value="Genomic_DNA"/>
</dbReference>
<dbReference type="AlphaFoldDB" id="A0A2J6QXJ6"/>
<evidence type="ECO:0000256" key="2">
    <source>
        <dbReference type="SAM" id="Phobius"/>
    </source>
</evidence>
<dbReference type="Proteomes" id="UP000235786">
    <property type="component" value="Unassembled WGS sequence"/>
</dbReference>
<protein>
    <submittedName>
        <fullName evidence="3">Uncharacterized protein</fullName>
    </submittedName>
</protein>
<accession>A0A2J6QXJ6</accession>
<feature type="transmembrane region" description="Helical" evidence="2">
    <location>
        <begin position="504"/>
        <end position="525"/>
    </location>
</feature>
<feature type="region of interest" description="Disordered" evidence="1">
    <location>
        <begin position="633"/>
        <end position="676"/>
    </location>
</feature>
<gene>
    <name evidence="3" type="ORF">L207DRAFT_443002</name>
</gene>
<keyword evidence="4" id="KW-1185">Reference proteome</keyword>
<evidence type="ECO:0000256" key="1">
    <source>
        <dbReference type="SAM" id="MobiDB-lite"/>
    </source>
</evidence>
<feature type="transmembrane region" description="Helical" evidence="2">
    <location>
        <begin position="117"/>
        <end position="139"/>
    </location>
</feature>
<keyword evidence="2" id="KW-0472">Membrane</keyword>
<feature type="transmembrane region" description="Helical" evidence="2">
    <location>
        <begin position="52"/>
        <end position="77"/>
    </location>
</feature>
<keyword evidence="2" id="KW-1133">Transmembrane helix</keyword>
<organism evidence="3 4">
    <name type="scientific">Hyaloscypha variabilis (strain UAMH 11265 / GT02V1 / F)</name>
    <name type="common">Meliniomyces variabilis</name>
    <dbReference type="NCBI Taxonomy" id="1149755"/>
    <lineage>
        <taxon>Eukaryota</taxon>
        <taxon>Fungi</taxon>
        <taxon>Dikarya</taxon>
        <taxon>Ascomycota</taxon>
        <taxon>Pezizomycotina</taxon>
        <taxon>Leotiomycetes</taxon>
        <taxon>Helotiales</taxon>
        <taxon>Hyaloscyphaceae</taxon>
        <taxon>Hyaloscypha</taxon>
        <taxon>Hyaloscypha variabilis</taxon>
    </lineage>
</organism>
<sequence>MHLNKFYWISPTKMISFLLFGVLMSLSHHLYYQSRAGRIVGNENSQQNAHRVGNFFAFVVQSSLATSMSIAYIQYLWMTLKAEEVKVETLNSAFSALHSILFIFNGEMRAKIRVGAFIALTAWCIPIPSLFTPATLYIIPATSTGTAKGWVRILDIADPLHEDSFAYSVPADGFKNTTTEQLSTQLFLGPRTILERLSVATASGGVILPIAPPFVNASYQIQFYGPMVQCFEANDTQQAALEKLISQQLVTDPATNVTQLLNSYFAYVPDLSEPDEAVNLVDRLQQPSNGSNELWLSFRRNGTGWIESPIPTCPIIEYRVCKLYNATYNLNLTFEEGNQTVMGYPPTLLNEVEFPVLNLSAPSNLPQMAYSAYMWAFTNQLVGSMGFYNDTSINKTTPALYSEIRTNIGATSILGSSDLDCFFGTNDIIPDIPGTANYSTLYSPQRQQDINLAQNRTLDELIPELAFNTTVSLMSDALLAPPVLQTVITTISVNKYAYHKAGLLAAYGIAILVAIMANLLGAYAYTVNKVAHDINFTSLVSSSTDDTITTVFKKEDPSTRGKIPLPKTIGDVEIKFTPLDEGGFGFQTAEEVRRRSSVAPITSPQLAAMKKVHSENLKPMKVSLERVKSANVQPEKRVRVQPEGVQPEEIQLDEIHPEQIQPAKTQTKIAVQTAKS</sequence>
<dbReference type="PANTHER" id="PTHR35041:SF3">
    <property type="entry name" value="FORMYLMETHIONINE DEFORMYLASE-LIKE PROTEIN"/>
    <property type="match status" value="1"/>
</dbReference>
<keyword evidence="2" id="KW-0812">Transmembrane</keyword>
<dbReference type="PANTHER" id="PTHR35041">
    <property type="entry name" value="MEDIATOR OF RNA POLYMERASE II TRANSCRIPTION SUBUNIT 1"/>
    <property type="match status" value="1"/>
</dbReference>
<feature type="transmembrane region" description="Helical" evidence="2">
    <location>
        <begin position="6"/>
        <end position="31"/>
    </location>
</feature>
<evidence type="ECO:0000313" key="3">
    <source>
        <dbReference type="EMBL" id="PMD30969.1"/>
    </source>
</evidence>
<feature type="transmembrane region" description="Helical" evidence="2">
    <location>
        <begin position="89"/>
        <end position="105"/>
    </location>
</feature>
<feature type="compositionally biased region" description="Polar residues" evidence="1">
    <location>
        <begin position="662"/>
        <end position="676"/>
    </location>
</feature>
<proteinExistence type="predicted"/>
<dbReference type="OrthoDB" id="5322539at2759"/>
<reference evidence="3 4" key="1">
    <citation type="submission" date="2016-04" db="EMBL/GenBank/DDBJ databases">
        <title>A degradative enzymes factory behind the ericoid mycorrhizal symbiosis.</title>
        <authorList>
            <consortium name="DOE Joint Genome Institute"/>
            <person name="Martino E."/>
            <person name="Morin E."/>
            <person name="Grelet G."/>
            <person name="Kuo A."/>
            <person name="Kohler A."/>
            <person name="Daghino S."/>
            <person name="Barry K."/>
            <person name="Choi C."/>
            <person name="Cichocki N."/>
            <person name="Clum A."/>
            <person name="Copeland A."/>
            <person name="Hainaut M."/>
            <person name="Haridas S."/>
            <person name="Labutti K."/>
            <person name="Lindquist E."/>
            <person name="Lipzen A."/>
            <person name="Khouja H.-R."/>
            <person name="Murat C."/>
            <person name="Ohm R."/>
            <person name="Olson A."/>
            <person name="Spatafora J."/>
            <person name="Veneault-Fourrey C."/>
            <person name="Henrissat B."/>
            <person name="Grigoriev I."/>
            <person name="Martin F."/>
            <person name="Perotto S."/>
        </authorList>
    </citation>
    <scope>NUCLEOTIDE SEQUENCE [LARGE SCALE GENOMIC DNA]</scope>
    <source>
        <strain evidence="3 4">F</strain>
    </source>
</reference>